<feature type="transmembrane region" description="Helical" evidence="1">
    <location>
        <begin position="7"/>
        <end position="23"/>
    </location>
</feature>
<keyword evidence="1" id="KW-1133">Transmembrane helix</keyword>
<accession>A0A8J3HQ33</accession>
<feature type="transmembrane region" description="Helical" evidence="1">
    <location>
        <begin position="197"/>
        <end position="217"/>
    </location>
</feature>
<gene>
    <name evidence="2" type="ORF">sL5_07590</name>
</gene>
<comment type="caution">
    <text evidence="2">The sequence shown here is derived from an EMBL/GenBank/DDBJ whole genome shotgun (WGS) entry which is preliminary data.</text>
</comment>
<evidence type="ECO:0000313" key="2">
    <source>
        <dbReference type="EMBL" id="GHM59766.1"/>
    </source>
</evidence>
<evidence type="ECO:0000256" key="1">
    <source>
        <dbReference type="SAM" id="Phobius"/>
    </source>
</evidence>
<feature type="transmembrane region" description="Helical" evidence="1">
    <location>
        <begin position="114"/>
        <end position="134"/>
    </location>
</feature>
<keyword evidence="3" id="KW-1185">Reference proteome</keyword>
<organism evidence="2 3">
    <name type="scientific">Candidatus Mesenet longicola</name>
    <dbReference type="NCBI Taxonomy" id="1892558"/>
    <lineage>
        <taxon>Bacteria</taxon>
        <taxon>Pseudomonadati</taxon>
        <taxon>Pseudomonadota</taxon>
        <taxon>Alphaproteobacteria</taxon>
        <taxon>Rickettsiales</taxon>
        <taxon>Anaplasmataceae</taxon>
        <taxon>Candidatus Mesenet</taxon>
    </lineage>
</organism>
<dbReference type="AlphaFoldDB" id="A0A8J3HQ33"/>
<name>A0A8J3HQ33_9RICK</name>
<sequence>MKYRLGLVIYFAYIANLIIRIASQFNKNGEKQGIIIANISLALLISSISIMISIISLHHLSKDKEYKKDTRKIRIISYSIALISSIATIAQIISLTSIFGISSKEGGSANLNTIFSFAGTLMSIFIFYPIAIYCRNHDRNSSEAQKEKKKHKTILNILFAMLMLDLVAIANKVVGFLEKKGSFIIENATFNLGNDVTYYFNFSVAIGTLYAVIMMGLSTYRMVVEQSSELSDVGTIQEIDPQQNIST</sequence>
<protein>
    <submittedName>
        <fullName evidence="2">Uncharacterized protein</fullName>
    </submittedName>
</protein>
<dbReference type="EMBL" id="BNGU01000033">
    <property type="protein sequence ID" value="GHM59766.1"/>
    <property type="molecule type" value="Genomic_DNA"/>
</dbReference>
<reference evidence="2 3" key="1">
    <citation type="journal article" date="2021" name="Microb. Ecol.">
        <title>Candidatus Mesenet longicola: Novel Endosymbionts of Brontispa longissima that Induce Cytoplasmic Incompatibility.</title>
        <authorList>
            <person name="Takano S."/>
            <person name="Gotoh Y."/>
            <person name="Hayashi T."/>
        </authorList>
    </citation>
    <scope>NUCLEOTIDE SEQUENCE [LARGE SCALE GENOMIC DNA]</scope>
    <source>
        <strain evidence="2">L5</strain>
    </source>
</reference>
<feature type="transmembrane region" description="Helical" evidence="1">
    <location>
        <begin position="35"/>
        <end position="57"/>
    </location>
</feature>
<proteinExistence type="predicted"/>
<feature type="transmembrane region" description="Helical" evidence="1">
    <location>
        <begin position="78"/>
        <end position="102"/>
    </location>
</feature>
<feature type="transmembrane region" description="Helical" evidence="1">
    <location>
        <begin position="154"/>
        <end position="177"/>
    </location>
</feature>
<evidence type="ECO:0000313" key="3">
    <source>
        <dbReference type="Proteomes" id="UP000637906"/>
    </source>
</evidence>
<keyword evidence="1" id="KW-0812">Transmembrane</keyword>
<dbReference type="Proteomes" id="UP000637906">
    <property type="component" value="Unassembled WGS sequence"/>
</dbReference>
<keyword evidence="1" id="KW-0472">Membrane</keyword>